<protein>
    <submittedName>
        <fullName evidence="1">Uncharacterized protein</fullName>
    </submittedName>
</protein>
<dbReference type="EMBL" id="GBRH01232294">
    <property type="protein sequence ID" value="JAD65601.1"/>
    <property type="molecule type" value="Transcribed_RNA"/>
</dbReference>
<organism evidence="1">
    <name type="scientific">Arundo donax</name>
    <name type="common">Giant reed</name>
    <name type="synonym">Donax arundinaceus</name>
    <dbReference type="NCBI Taxonomy" id="35708"/>
    <lineage>
        <taxon>Eukaryota</taxon>
        <taxon>Viridiplantae</taxon>
        <taxon>Streptophyta</taxon>
        <taxon>Embryophyta</taxon>
        <taxon>Tracheophyta</taxon>
        <taxon>Spermatophyta</taxon>
        <taxon>Magnoliopsida</taxon>
        <taxon>Liliopsida</taxon>
        <taxon>Poales</taxon>
        <taxon>Poaceae</taxon>
        <taxon>PACMAD clade</taxon>
        <taxon>Arundinoideae</taxon>
        <taxon>Arundineae</taxon>
        <taxon>Arundo</taxon>
    </lineage>
</organism>
<reference evidence="1" key="1">
    <citation type="submission" date="2014-09" db="EMBL/GenBank/DDBJ databases">
        <authorList>
            <person name="Magalhaes I.L.F."/>
            <person name="Oliveira U."/>
            <person name="Santos F.R."/>
            <person name="Vidigal T.H.D.A."/>
            <person name="Brescovit A.D."/>
            <person name="Santos A.J."/>
        </authorList>
    </citation>
    <scope>NUCLEOTIDE SEQUENCE</scope>
    <source>
        <tissue evidence="1">Shoot tissue taken approximately 20 cm above the soil surface</tissue>
    </source>
</reference>
<sequence>MGIIAAGRYFLGLCIW</sequence>
<accession>A0A0A9BQI8</accession>
<reference evidence="1" key="2">
    <citation type="journal article" date="2015" name="Data Brief">
        <title>Shoot transcriptome of the giant reed, Arundo donax.</title>
        <authorList>
            <person name="Barrero R.A."/>
            <person name="Guerrero F.D."/>
            <person name="Moolhuijzen P."/>
            <person name="Goolsby J.A."/>
            <person name="Tidwell J."/>
            <person name="Bellgard S.E."/>
            <person name="Bellgard M.I."/>
        </authorList>
    </citation>
    <scope>NUCLEOTIDE SEQUENCE</scope>
    <source>
        <tissue evidence="1">Shoot tissue taken approximately 20 cm above the soil surface</tissue>
    </source>
</reference>
<evidence type="ECO:0000313" key="1">
    <source>
        <dbReference type="EMBL" id="JAD65601.1"/>
    </source>
</evidence>
<name>A0A0A9BQI8_ARUDO</name>
<dbReference type="AlphaFoldDB" id="A0A0A9BQI8"/>
<proteinExistence type="predicted"/>